<accession>A0AAV1I2T9</accession>
<gene>
    <name evidence="1" type="ORF">CVIRNUC_004549</name>
</gene>
<dbReference type="AlphaFoldDB" id="A0AAV1I2T9"/>
<protein>
    <submittedName>
        <fullName evidence="1">Uncharacterized protein</fullName>
    </submittedName>
</protein>
<evidence type="ECO:0000313" key="2">
    <source>
        <dbReference type="Proteomes" id="UP001314263"/>
    </source>
</evidence>
<sequence length="300" mass="33682">MPQSIGLSVEQLEGPHGIVSVLRIADSEPTSADALVHVVSQTARPTADLYPGLFNVSVLPQILLATYVAGMVNHQQPSQAACLTAFVNVIRYRVTLLLDLRICDNKLNEDLNHVLSVCDDPRYLDTVLVLNVNGQPLPSPKTRQRALLTVNPERRVVVEDGERFRNSGRCKFWKHCRAQGWANHDLTAHLHSFAMTLHRLFCVLGMHPQEFLSFETAVMAGSCPDETVQWVSLIVDTIVELRLTHRVYQIFQARRLCGDAKEALEVFPGYREPGIRESRCAEDVLTSVLVREIRKRAVTI</sequence>
<dbReference type="EMBL" id="CAUYUE010000005">
    <property type="protein sequence ID" value="CAK0777963.1"/>
    <property type="molecule type" value="Genomic_DNA"/>
</dbReference>
<dbReference type="Proteomes" id="UP001314263">
    <property type="component" value="Unassembled WGS sequence"/>
</dbReference>
<name>A0AAV1I2T9_9CHLO</name>
<organism evidence="1 2">
    <name type="scientific">Coccomyxa viridis</name>
    <dbReference type="NCBI Taxonomy" id="1274662"/>
    <lineage>
        <taxon>Eukaryota</taxon>
        <taxon>Viridiplantae</taxon>
        <taxon>Chlorophyta</taxon>
        <taxon>core chlorophytes</taxon>
        <taxon>Trebouxiophyceae</taxon>
        <taxon>Trebouxiophyceae incertae sedis</taxon>
        <taxon>Coccomyxaceae</taxon>
        <taxon>Coccomyxa</taxon>
    </lineage>
</organism>
<comment type="caution">
    <text evidence="1">The sequence shown here is derived from an EMBL/GenBank/DDBJ whole genome shotgun (WGS) entry which is preliminary data.</text>
</comment>
<reference evidence="1 2" key="1">
    <citation type="submission" date="2023-10" db="EMBL/GenBank/DDBJ databases">
        <authorList>
            <person name="Maclean D."/>
            <person name="Macfadyen A."/>
        </authorList>
    </citation>
    <scope>NUCLEOTIDE SEQUENCE [LARGE SCALE GENOMIC DNA]</scope>
</reference>
<proteinExistence type="predicted"/>
<evidence type="ECO:0000313" key="1">
    <source>
        <dbReference type="EMBL" id="CAK0777963.1"/>
    </source>
</evidence>
<keyword evidence="2" id="KW-1185">Reference proteome</keyword>